<name>A0AAW6AI74_9ACTN</name>
<gene>
    <name evidence="2" type="ORF">PMW86_01040</name>
</gene>
<dbReference type="Pfam" id="PF01381">
    <property type="entry name" value="HTH_3"/>
    <property type="match status" value="1"/>
</dbReference>
<accession>A0AAW6AI74</accession>
<reference evidence="2" key="1">
    <citation type="submission" date="2023-01" db="EMBL/GenBank/DDBJ databases">
        <title>Human gut microbiome strain richness.</title>
        <authorList>
            <person name="Chen-Liaw A."/>
        </authorList>
    </citation>
    <scope>NUCLEOTIDE SEQUENCE</scope>
    <source>
        <strain evidence="2">D54st1_D6_D54t1_190329</strain>
    </source>
</reference>
<dbReference type="SUPFAM" id="SSF47413">
    <property type="entry name" value="lambda repressor-like DNA-binding domains"/>
    <property type="match status" value="1"/>
</dbReference>
<dbReference type="Gene3D" id="1.10.260.40">
    <property type="entry name" value="lambda repressor-like DNA-binding domains"/>
    <property type="match status" value="1"/>
</dbReference>
<dbReference type="GO" id="GO:0003677">
    <property type="term" value="F:DNA binding"/>
    <property type="evidence" value="ECO:0007669"/>
    <property type="project" value="InterPro"/>
</dbReference>
<dbReference type="RefSeq" id="WP_195520542.1">
    <property type="nucleotide sequence ID" value="NZ_JADNPG010000003.1"/>
</dbReference>
<dbReference type="AlphaFoldDB" id="A0AAW6AI74"/>
<evidence type="ECO:0000313" key="2">
    <source>
        <dbReference type="EMBL" id="MDB1838183.1"/>
    </source>
</evidence>
<dbReference type="CDD" id="cd00093">
    <property type="entry name" value="HTH_XRE"/>
    <property type="match status" value="1"/>
</dbReference>
<organism evidence="2 3">
    <name type="scientific">Collinsella aerofaciens</name>
    <dbReference type="NCBI Taxonomy" id="74426"/>
    <lineage>
        <taxon>Bacteria</taxon>
        <taxon>Bacillati</taxon>
        <taxon>Actinomycetota</taxon>
        <taxon>Coriobacteriia</taxon>
        <taxon>Coriobacteriales</taxon>
        <taxon>Coriobacteriaceae</taxon>
        <taxon>Collinsella</taxon>
    </lineage>
</organism>
<proteinExistence type="predicted"/>
<evidence type="ECO:0000313" key="3">
    <source>
        <dbReference type="Proteomes" id="UP001212741"/>
    </source>
</evidence>
<dbReference type="InterPro" id="IPR001387">
    <property type="entry name" value="Cro/C1-type_HTH"/>
</dbReference>
<sequence length="66" mass="7504">MATRNAIARLRREAGLSQYRLAVMVGVTERTVWNWERRGIADAKYGAAKRLARALGVPMEDLEEEE</sequence>
<dbReference type="PROSITE" id="PS50943">
    <property type="entry name" value="HTH_CROC1"/>
    <property type="match status" value="1"/>
</dbReference>
<dbReference type="Proteomes" id="UP001212741">
    <property type="component" value="Unassembled WGS sequence"/>
</dbReference>
<dbReference type="SMART" id="SM00530">
    <property type="entry name" value="HTH_XRE"/>
    <property type="match status" value="1"/>
</dbReference>
<dbReference type="InterPro" id="IPR010982">
    <property type="entry name" value="Lambda_DNA-bd_dom_sf"/>
</dbReference>
<comment type="caution">
    <text evidence="2">The sequence shown here is derived from an EMBL/GenBank/DDBJ whole genome shotgun (WGS) entry which is preliminary data.</text>
</comment>
<dbReference type="EMBL" id="JAQLEC010000002">
    <property type="protein sequence ID" value="MDB1838183.1"/>
    <property type="molecule type" value="Genomic_DNA"/>
</dbReference>
<protein>
    <submittedName>
        <fullName evidence="2">Helix-turn-helix transcriptional regulator</fullName>
    </submittedName>
</protein>
<evidence type="ECO:0000259" key="1">
    <source>
        <dbReference type="PROSITE" id="PS50943"/>
    </source>
</evidence>
<feature type="domain" description="HTH cro/C1-type" evidence="1">
    <location>
        <begin position="7"/>
        <end position="62"/>
    </location>
</feature>